<sequence length="73" mass="8184">MKEYEIIIETINPCGGDHHSQQEIIEANIESPEAFVKEKGRFPIIDKIENPDGGVVIVTGDGKGYMVRYTFSE</sequence>
<reference evidence="1 2" key="1">
    <citation type="submission" date="2018-02" db="EMBL/GenBank/DDBJ databases">
        <title>Complete genome sequencing of Faecalibacterium prausnitzii strains isolated from the human gut.</title>
        <authorList>
            <person name="Fitzgerald B.C."/>
            <person name="Shkoporov A.N."/>
            <person name="Ross P.R."/>
            <person name="Hill C."/>
        </authorList>
    </citation>
    <scope>NUCLEOTIDE SEQUENCE [LARGE SCALE GENOMIC DNA]</scope>
    <source>
        <strain evidence="1 2">APC942/31-1</strain>
    </source>
</reference>
<name>A0A367G364_9FIRM</name>
<evidence type="ECO:0000313" key="1">
    <source>
        <dbReference type="EMBL" id="RCH45152.1"/>
    </source>
</evidence>
<accession>A0A367G364</accession>
<dbReference type="EMBL" id="PSQG01000005">
    <property type="protein sequence ID" value="RCH45152.1"/>
    <property type="molecule type" value="Genomic_DNA"/>
</dbReference>
<dbReference type="AlphaFoldDB" id="A0A367G364"/>
<gene>
    <name evidence="1" type="ORF">C4886_04375</name>
</gene>
<proteinExistence type="predicted"/>
<evidence type="ECO:0000313" key="2">
    <source>
        <dbReference type="Proteomes" id="UP000253208"/>
    </source>
</evidence>
<organism evidence="1 2">
    <name type="scientific">Blautia obeum</name>
    <dbReference type="NCBI Taxonomy" id="40520"/>
    <lineage>
        <taxon>Bacteria</taxon>
        <taxon>Bacillati</taxon>
        <taxon>Bacillota</taxon>
        <taxon>Clostridia</taxon>
        <taxon>Lachnospirales</taxon>
        <taxon>Lachnospiraceae</taxon>
        <taxon>Blautia</taxon>
    </lineage>
</organism>
<dbReference type="Proteomes" id="UP000253208">
    <property type="component" value="Unassembled WGS sequence"/>
</dbReference>
<protein>
    <submittedName>
        <fullName evidence="1">Uncharacterized protein</fullName>
    </submittedName>
</protein>
<dbReference type="RefSeq" id="WP_022426194.1">
    <property type="nucleotide sequence ID" value="NZ_PSQG01000005.1"/>
</dbReference>
<comment type="caution">
    <text evidence="1">The sequence shown here is derived from an EMBL/GenBank/DDBJ whole genome shotgun (WGS) entry which is preliminary data.</text>
</comment>